<dbReference type="Proteomes" id="UP001162793">
    <property type="component" value="Unassembled WGS sequence"/>
</dbReference>
<dbReference type="Pfam" id="PF03466">
    <property type="entry name" value="LysR_substrate"/>
    <property type="match status" value="1"/>
</dbReference>
<dbReference type="EMBL" id="JAMYWC010000014">
    <property type="protein sequence ID" value="MCP1175857.1"/>
    <property type="molecule type" value="Genomic_DNA"/>
</dbReference>
<dbReference type="RefSeq" id="WP_253543124.1">
    <property type="nucleotide sequence ID" value="NZ_JAMYWC010000014.1"/>
</dbReference>
<dbReference type="PANTHER" id="PTHR30118:SF15">
    <property type="entry name" value="TRANSCRIPTIONAL REGULATORY PROTEIN"/>
    <property type="match status" value="1"/>
</dbReference>
<dbReference type="PROSITE" id="PS50931">
    <property type="entry name" value="HTH_LYSR"/>
    <property type="match status" value="1"/>
</dbReference>
<evidence type="ECO:0000313" key="6">
    <source>
        <dbReference type="EMBL" id="MCP1175857.1"/>
    </source>
</evidence>
<protein>
    <submittedName>
        <fullName evidence="6">LysR family transcriptional regulator</fullName>
    </submittedName>
</protein>
<dbReference type="Gene3D" id="3.40.190.10">
    <property type="entry name" value="Periplasmic binding protein-like II"/>
    <property type="match status" value="2"/>
</dbReference>
<organism evidence="6 7">
    <name type="scientific">Ralstonia chuxiongensis</name>
    <dbReference type="NCBI Taxonomy" id="2957504"/>
    <lineage>
        <taxon>Bacteria</taxon>
        <taxon>Pseudomonadati</taxon>
        <taxon>Pseudomonadota</taxon>
        <taxon>Betaproteobacteria</taxon>
        <taxon>Burkholderiales</taxon>
        <taxon>Burkholderiaceae</taxon>
        <taxon>Ralstonia</taxon>
    </lineage>
</organism>
<dbReference type="AlphaFoldDB" id="A0AA41X0J4"/>
<feature type="domain" description="HTH lysR-type" evidence="5">
    <location>
        <begin position="8"/>
        <end position="65"/>
    </location>
</feature>
<gene>
    <name evidence="6" type="ORF">NKG59_26115</name>
</gene>
<dbReference type="SUPFAM" id="SSF53850">
    <property type="entry name" value="Periplasmic binding protein-like II"/>
    <property type="match status" value="1"/>
</dbReference>
<keyword evidence="4" id="KW-0804">Transcription</keyword>
<name>A0AA41X0J4_9RALS</name>
<dbReference type="InterPro" id="IPR000847">
    <property type="entry name" value="LysR_HTH_N"/>
</dbReference>
<dbReference type="Pfam" id="PF00126">
    <property type="entry name" value="HTH_1"/>
    <property type="match status" value="1"/>
</dbReference>
<dbReference type="PANTHER" id="PTHR30118">
    <property type="entry name" value="HTH-TYPE TRANSCRIPTIONAL REGULATOR LEUO-RELATED"/>
    <property type="match status" value="1"/>
</dbReference>
<dbReference type="Gene3D" id="1.10.10.10">
    <property type="entry name" value="Winged helix-like DNA-binding domain superfamily/Winged helix DNA-binding domain"/>
    <property type="match status" value="1"/>
</dbReference>
<dbReference type="InterPro" id="IPR050389">
    <property type="entry name" value="LysR-type_TF"/>
</dbReference>
<dbReference type="InterPro" id="IPR036388">
    <property type="entry name" value="WH-like_DNA-bd_sf"/>
</dbReference>
<dbReference type="SUPFAM" id="SSF46785">
    <property type="entry name" value="Winged helix' DNA-binding domain"/>
    <property type="match status" value="1"/>
</dbReference>
<evidence type="ECO:0000313" key="7">
    <source>
        <dbReference type="Proteomes" id="UP001162793"/>
    </source>
</evidence>
<reference evidence="7" key="1">
    <citation type="journal article" date="2023" name="Front. Microbiol.">
        <title>Ralstonia chuxiongensis sp. nov., Ralstonia mojiangensis sp. nov., and Ralstonia soli sp. nov., isolated from tobacco fields, are three novel species in the family Burkholderiaceae.</title>
        <authorList>
            <person name="Lu C.H."/>
            <person name="Zhang Y.Y."/>
            <person name="Jiang N."/>
            <person name="Chen W."/>
            <person name="Shao X."/>
            <person name="Zhao Z.M."/>
            <person name="Lu W.L."/>
            <person name="Hu X."/>
            <person name="Xi Y.X."/>
            <person name="Zou S.Y."/>
            <person name="Wei Q.J."/>
            <person name="Lin Z.L."/>
            <person name="Gong L."/>
            <person name="Gai X.T."/>
            <person name="Zhang L.Q."/>
            <person name="Li J.Y."/>
            <person name="Jin Y."/>
            <person name="Xia Z.Y."/>
        </authorList>
    </citation>
    <scope>NUCLEOTIDE SEQUENCE [LARGE SCALE GENOMIC DNA]</scope>
    <source>
        <strain evidence="7">21YRMH01-3</strain>
    </source>
</reference>
<dbReference type="InterPro" id="IPR036390">
    <property type="entry name" value="WH_DNA-bd_sf"/>
</dbReference>
<evidence type="ECO:0000259" key="5">
    <source>
        <dbReference type="PROSITE" id="PS50931"/>
    </source>
</evidence>
<evidence type="ECO:0000256" key="4">
    <source>
        <dbReference type="ARBA" id="ARBA00023163"/>
    </source>
</evidence>
<accession>A0AA41X0J4</accession>
<dbReference type="GO" id="GO:0003700">
    <property type="term" value="F:DNA-binding transcription factor activity"/>
    <property type="evidence" value="ECO:0007669"/>
    <property type="project" value="InterPro"/>
</dbReference>
<evidence type="ECO:0000256" key="3">
    <source>
        <dbReference type="ARBA" id="ARBA00023125"/>
    </source>
</evidence>
<keyword evidence="7" id="KW-1185">Reference proteome</keyword>
<keyword evidence="3" id="KW-0238">DNA-binding</keyword>
<comment type="similarity">
    <text evidence="1">Belongs to the LysR transcriptional regulatory family.</text>
</comment>
<evidence type="ECO:0000256" key="2">
    <source>
        <dbReference type="ARBA" id="ARBA00023015"/>
    </source>
</evidence>
<comment type="caution">
    <text evidence="6">The sequence shown here is derived from an EMBL/GenBank/DDBJ whole genome shotgun (WGS) entry which is preliminary data.</text>
</comment>
<dbReference type="GO" id="GO:0003677">
    <property type="term" value="F:DNA binding"/>
    <property type="evidence" value="ECO:0007669"/>
    <property type="project" value="UniProtKB-KW"/>
</dbReference>
<proteinExistence type="inferred from homology"/>
<dbReference type="InterPro" id="IPR005119">
    <property type="entry name" value="LysR_subst-bd"/>
</dbReference>
<sequence>MHDRLRRVDLNLLLVFDALYRHKSVVGAANELAMSPSAVSHALARLRTSLSDELFVRYGSAMQPTARAEQMATTVVRTLSELDWCLESARPFHPATSKQTFVFAATDFTAFAVLPALIGRLESVAPHLRFRMVYSTHSDSLEELQAGRIHFALGLRNGPATTPPEGVEIMFGPEDEYVVATRHDHPVIRDSLSLEQYLQARHVVVVPWFDTGSIISATLERLGLKRDVAIQLPSLLAAPFIVAKSNYLITLPRRVAEQFCGAAPLAIHPAPFQIPRYTLEVYFHHRHAGIPGHAWLQQQISTAFAAVWL</sequence>
<keyword evidence="2" id="KW-0805">Transcription regulation</keyword>
<evidence type="ECO:0000256" key="1">
    <source>
        <dbReference type="ARBA" id="ARBA00009437"/>
    </source>
</evidence>